<dbReference type="Proteomes" id="UP000504604">
    <property type="component" value="Linkage group LG6"/>
</dbReference>
<dbReference type="Pfam" id="PF13839">
    <property type="entry name" value="PC-Esterase"/>
    <property type="match status" value="1"/>
</dbReference>
<evidence type="ECO:0000259" key="8">
    <source>
        <dbReference type="Pfam" id="PF13839"/>
    </source>
</evidence>
<comment type="subcellular location">
    <subcellularLocation>
        <location evidence="1">Membrane</location>
        <topology evidence="1">Single-pass membrane protein</topology>
    </subcellularLocation>
</comment>
<evidence type="ECO:0000256" key="4">
    <source>
        <dbReference type="ARBA" id="ARBA00022968"/>
    </source>
</evidence>
<evidence type="ECO:0000256" key="2">
    <source>
        <dbReference type="ARBA" id="ARBA00007727"/>
    </source>
</evidence>
<evidence type="ECO:0000256" key="6">
    <source>
        <dbReference type="ARBA" id="ARBA00023136"/>
    </source>
</evidence>
<keyword evidence="3" id="KW-0812">Transmembrane</keyword>
<accession>A0A6I9TFR0</accession>
<evidence type="ECO:0000256" key="7">
    <source>
        <dbReference type="SAM" id="SignalP"/>
    </source>
</evidence>
<gene>
    <name evidence="11" type="primary">LOC105165469</name>
</gene>
<evidence type="ECO:0000256" key="5">
    <source>
        <dbReference type="ARBA" id="ARBA00022989"/>
    </source>
</evidence>
<reference evidence="11" key="1">
    <citation type="submission" date="2025-08" db="UniProtKB">
        <authorList>
            <consortium name="RefSeq"/>
        </authorList>
    </citation>
    <scope>IDENTIFICATION</scope>
</reference>
<dbReference type="PANTHER" id="PTHR32285:SF58">
    <property type="entry name" value="PROTEIN TRICHOME BIREFRINGENCE-LIKE 41"/>
    <property type="match status" value="1"/>
</dbReference>
<sequence>MSVGGVVVVIVGLLVIHQSNAEKSRCDVFQGSWVLVSESSSYPLYNSTSCPFIQKEFNCQKNGRPDHFYLNYTWQPHACNLSRFDGGELLRRYKGKSIMFVGDSLSRNQWQSLICMLYSSVPGANYYMETASAEVSTFTFTDFDVKVMLDHTVYLVDVVREAEGRILKLDSIQGCKRWKGIDVLIFNTWHWWNRRGATQPWDYIEVGGRLYKDMDRVVAFEKALTTWAKWVDTNVDPTNTKVFFQGISPSHYNGSTWNEPRAKSCVGQREPVAGSTYPGGLPPALAVLKKVLSRMKKHVELLDITNLSLLRKDGHPSVYGLGGMDCSHWCLPGVPDTWNLILYNRLVLLLN</sequence>
<feature type="domain" description="Trichome birefringence-like C-terminal" evidence="8">
    <location>
        <begin position="81"/>
        <end position="344"/>
    </location>
</feature>
<evidence type="ECO:0000259" key="9">
    <source>
        <dbReference type="Pfam" id="PF14416"/>
    </source>
</evidence>
<dbReference type="KEGG" id="sind:105165469"/>
<keyword evidence="7" id="KW-0732">Signal</keyword>
<dbReference type="InterPro" id="IPR025846">
    <property type="entry name" value="TBL_N"/>
</dbReference>
<dbReference type="PANTHER" id="PTHR32285">
    <property type="entry name" value="PROTEIN TRICHOME BIREFRINGENCE-LIKE 9-RELATED"/>
    <property type="match status" value="1"/>
</dbReference>
<feature type="domain" description="Trichome birefringence-like N-terminal" evidence="9">
    <location>
        <begin position="25"/>
        <end position="80"/>
    </location>
</feature>
<feature type="chain" id="PRO_5026861381" evidence="7">
    <location>
        <begin position="22"/>
        <end position="351"/>
    </location>
</feature>
<dbReference type="GeneID" id="105165469"/>
<dbReference type="GO" id="GO:0016020">
    <property type="term" value="C:membrane"/>
    <property type="evidence" value="ECO:0007669"/>
    <property type="project" value="UniProtKB-SubCell"/>
</dbReference>
<evidence type="ECO:0000256" key="3">
    <source>
        <dbReference type="ARBA" id="ARBA00022692"/>
    </source>
</evidence>
<keyword evidence="5" id="KW-1133">Transmembrane helix</keyword>
<dbReference type="GO" id="GO:0016413">
    <property type="term" value="F:O-acetyltransferase activity"/>
    <property type="evidence" value="ECO:0007669"/>
    <property type="project" value="InterPro"/>
</dbReference>
<feature type="signal peptide" evidence="7">
    <location>
        <begin position="1"/>
        <end position="21"/>
    </location>
</feature>
<keyword evidence="6" id="KW-0472">Membrane</keyword>
<proteinExistence type="inferred from homology"/>
<name>A0A6I9TFR0_SESIN</name>
<dbReference type="OrthoDB" id="630188at2759"/>
<dbReference type="GO" id="GO:0005794">
    <property type="term" value="C:Golgi apparatus"/>
    <property type="evidence" value="ECO:0007669"/>
    <property type="project" value="TreeGrafter"/>
</dbReference>
<dbReference type="InterPro" id="IPR029962">
    <property type="entry name" value="TBL"/>
</dbReference>
<evidence type="ECO:0000313" key="10">
    <source>
        <dbReference type="Proteomes" id="UP000504604"/>
    </source>
</evidence>
<dbReference type="Pfam" id="PF14416">
    <property type="entry name" value="PMR5N"/>
    <property type="match status" value="1"/>
</dbReference>
<keyword evidence="10" id="KW-1185">Reference proteome</keyword>
<evidence type="ECO:0000256" key="1">
    <source>
        <dbReference type="ARBA" id="ARBA00004167"/>
    </source>
</evidence>
<dbReference type="RefSeq" id="XP_011082790.1">
    <property type="nucleotide sequence ID" value="XM_011084488.2"/>
</dbReference>
<keyword evidence="4" id="KW-0735">Signal-anchor</keyword>
<dbReference type="AlphaFoldDB" id="A0A6I9TFR0"/>
<evidence type="ECO:0000313" key="11">
    <source>
        <dbReference type="RefSeq" id="XP_011082790.1"/>
    </source>
</evidence>
<organism evidence="10 11">
    <name type="scientific">Sesamum indicum</name>
    <name type="common">Oriental sesame</name>
    <name type="synonym">Sesamum orientale</name>
    <dbReference type="NCBI Taxonomy" id="4182"/>
    <lineage>
        <taxon>Eukaryota</taxon>
        <taxon>Viridiplantae</taxon>
        <taxon>Streptophyta</taxon>
        <taxon>Embryophyta</taxon>
        <taxon>Tracheophyta</taxon>
        <taxon>Spermatophyta</taxon>
        <taxon>Magnoliopsida</taxon>
        <taxon>eudicotyledons</taxon>
        <taxon>Gunneridae</taxon>
        <taxon>Pentapetalae</taxon>
        <taxon>asterids</taxon>
        <taxon>lamiids</taxon>
        <taxon>Lamiales</taxon>
        <taxon>Pedaliaceae</taxon>
        <taxon>Sesamum</taxon>
    </lineage>
</organism>
<protein>
    <submittedName>
        <fullName evidence="11">Protein trichome birefringence-like 41</fullName>
    </submittedName>
</protein>
<comment type="similarity">
    <text evidence="2">Belongs to the PC-esterase family. TBL subfamily.</text>
</comment>
<dbReference type="InterPro" id="IPR026057">
    <property type="entry name" value="TBL_C"/>
</dbReference>